<name>A0A414EMN7_9FIRM</name>
<gene>
    <name evidence="1" type="ORF">DW740_01145</name>
</gene>
<organism evidence="1 2">
    <name type="scientific">Blautia obeum</name>
    <dbReference type="NCBI Taxonomy" id="40520"/>
    <lineage>
        <taxon>Bacteria</taxon>
        <taxon>Bacillati</taxon>
        <taxon>Bacillota</taxon>
        <taxon>Clostridia</taxon>
        <taxon>Lachnospirales</taxon>
        <taxon>Lachnospiraceae</taxon>
        <taxon>Blautia</taxon>
    </lineage>
</organism>
<dbReference type="AlphaFoldDB" id="A0A414EMN7"/>
<accession>A0A414EMN7</accession>
<dbReference type="EMBL" id="QSKF01000001">
    <property type="protein sequence ID" value="RHE41941.1"/>
    <property type="molecule type" value="Genomic_DNA"/>
</dbReference>
<dbReference type="Proteomes" id="UP000283745">
    <property type="component" value="Unassembled WGS sequence"/>
</dbReference>
<dbReference type="Pfam" id="PF10987">
    <property type="entry name" value="DUF2806"/>
    <property type="match status" value="1"/>
</dbReference>
<evidence type="ECO:0000313" key="1">
    <source>
        <dbReference type="EMBL" id="RHE41941.1"/>
    </source>
</evidence>
<proteinExistence type="predicted"/>
<reference evidence="1 2" key="1">
    <citation type="submission" date="2018-08" db="EMBL/GenBank/DDBJ databases">
        <title>A genome reference for cultivated species of the human gut microbiota.</title>
        <authorList>
            <person name="Zou Y."/>
            <person name="Xue W."/>
            <person name="Luo G."/>
        </authorList>
    </citation>
    <scope>NUCLEOTIDE SEQUENCE [LARGE SCALE GENOMIC DNA]</scope>
    <source>
        <strain evidence="1 2">AM28-23</strain>
    </source>
</reference>
<protein>
    <submittedName>
        <fullName evidence="1">DUF2806 domain-containing protein</fullName>
    </submittedName>
</protein>
<sequence length="304" mass="34794">MVTCKNKGLKGKRKMSEEQKFNLIDCSGISDVANNLIDKLTSGAGWIASRKTPAKIAVNTYIEDIQNSNYDPLTKAALISRAKKTIKEYCNQKDIVEVALASLQTEGRFEEVDDDWIAVFMDKARLISNKEVQKIWGKVLAAECEDNNIPRSLIYILAQMDREDAETFTILCSLAIRVEDEYQPVIMDKKFDEYKKWGLTFDKLVSLSALGLIEMDFGPFATGYEMENTKNIKTKIVVHYFDLKCEVNTKREKLPIGNVIFTKSGQALCRTISIEKKDGFWEEYCLPLWKKDDLEKTKNTDYIE</sequence>
<evidence type="ECO:0000313" key="2">
    <source>
        <dbReference type="Proteomes" id="UP000283745"/>
    </source>
</evidence>
<comment type="caution">
    <text evidence="1">The sequence shown here is derived from an EMBL/GenBank/DDBJ whole genome shotgun (WGS) entry which is preliminary data.</text>
</comment>
<dbReference type="InterPro" id="IPR021254">
    <property type="entry name" value="DUF2806"/>
</dbReference>